<keyword evidence="1" id="KW-0489">Methyltransferase</keyword>
<reference evidence="1" key="2">
    <citation type="submission" date="2020-09" db="EMBL/GenBank/DDBJ databases">
        <authorList>
            <person name="Sun Q."/>
            <person name="Kim S."/>
        </authorList>
    </citation>
    <scope>NUCLEOTIDE SEQUENCE</scope>
    <source>
        <strain evidence="1">KCTC 42097</strain>
    </source>
</reference>
<proteinExistence type="predicted"/>
<dbReference type="AlphaFoldDB" id="A0A8J3DLY4"/>
<dbReference type="GO" id="GO:0032259">
    <property type="term" value="P:methylation"/>
    <property type="evidence" value="ECO:0007669"/>
    <property type="project" value="UniProtKB-KW"/>
</dbReference>
<evidence type="ECO:0000313" key="1">
    <source>
        <dbReference type="EMBL" id="GHC69111.1"/>
    </source>
</evidence>
<comment type="caution">
    <text evidence="1">The sequence shown here is derived from an EMBL/GenBank/DDBJ whole genome shotgun (WGS) entry which is preliminary data.</text>
</comment>
<dbReference type="EMBL" id="BMZO01000004">
    <property type="protein sequence ID" value="GHC69111.1"/>
    <property type="molecule type" value="Genomic_DNA"/>
</dbReference>
<dbReference type="Gene3D" id="3.40.50.150">
    <property type="entry name" value="Vaccinia Virus protein VP39"/>
    <property type="match status" value="1"/>
</dbReference>
<name>A0A8J3DLY4_9HYPH</name>
<protein>
    <submittedName>
        <fullName evidence="1">Trans-aconitate methyltransferase</fullName>
    </submittedName>
</protein>
<accession>A0A8J3DLY4</accession>
<dbReference type="RefSeq" id="WP_189489329.1">
    <property type="nucleotide sequence ID" value="NZ_BMZO01000004.1"/>
</dbReference>
<evidence type="ECO:0000313" key="2">
    <source>
        <dbReference type="Proteomes" id="UP000641137"/>
    </source>
</evidence>
<dbReference type="SUPFAM" id="SSF53335">
    <property type="entry name" value="S-adenosyl-L-methionine-dependent methyltransferases"/>
    <property type="match status" value="1"/>
</dbReference>
<keyword evidence="1" id="KW-0808">Transferase</keyword>
<reference evidence="1" key="1">
    <citation type="journal article" date="2014" name="Int. J. Syst. Evol. Microbiol.">
        <title>Complete genome sequence of Corynebacterium casei LMG S-19264T (=DSM 44701T), isolated from a smear-ripened cheese.</title>
        <authorList>
            <consortium name="US DOE Joint Genome Institute (JGI-PGF)"/>
            <person name="Walter F."/>
            <person name="Albersmeier A."/>
            <person name="Kalinowski J."/>
            <person name="Ruckert C."/>
        </authorList>
    </citation>
    <scope>NUCLEOTIDE SEQUENCE</scope>
    <source>
        <strain evidence="1">KCTC 42097</strain>
    </source>
</reference>
<dbReference type="GO" id="GO:0008168">
    <property type="term" value="F:methyltransferase activity"/>
    <property type="evidence" value="ECO:0007669"/>
    <property type="project" value="UniProtKB-KW"/>
</dbReference>
<sequence length="267" mass="29036">MSGFREDWLDLRESADFLSRDRSLLQRALGFADDGEATTITDIGSGTGSTLRALAPGLVRPLHWRLVDHDPHLLGIAKNRHDREISLECVEADLNDLAAIPLAGTRLMTASALFDLCSRAMIEALAFVLRPREIGLYAALNYDGMILFETPHALDGAAVAAFNAHQRGDKGIGPAAGPEAAHILREVFEAQGYLVETAKSDWALTPEHVALQNAFIEGMARAVAETGMIDAEKIAAWKDFRLLQTDRSGLRVGHLDMLGLPPDQATF</sequence>
<gene>
    <name evidence="1" type="ORF">GCM10010136_14510</name>
</gene>
<keyword evidence="2" id="KW-1185">Reference proteome</keyword>
<organism evidence="1 2">
    <name type="scientific">Limoniibacter endophyticus</name>
    <dbReference type="NCBI Taxonomy" id="1565040"/>
    <lineage>
        <taxon>Bacteria</taxon>
        <taxon>Pseudomonadati</taxon>
        <taxon>Pseudomonadota</taxon>
        <taxon>Alphaproteobacteria</taxon>
        <taxon>Hyphomicrobiales</taxon>
        <taxon>Bartonellaceae</taxon>
        <taxon>Limoniibacter</taxon>
    </lineage>
</organism>
<dbReference type="InterPro" id="IPR029063">
    <property type="entry name" value="SAM-dependent_MTases_sf"/>
</dbReference>
<dbReference type="Proteomes" id="UP000641137">
    <property type="component" value="Unassembled WGS sequence"/>
</dbReference>